<evidence type="ECO:0000256" key="8">
    <source>
        <dbReference type="PIRSR" id="PIRSR001434-2"/>
    </source>
</evidence>
<dbReference type="CDD" id="cd00614">
    <property type="entry name" value="CGS_like"/>
    <property type="match status" value="1"/>
</dbReference>
<organism evidence="10 11">
    <name type="scientific">Pandoraea morbifera</name>
    <dbReference type="NCBI Taxonomy" id="2508300"/>
    <lineage>
        <taxon>Bacteria</taxon>
        <taxon>Pseudomonadati</taxon>
        <taxon>Pseudomonadota</taxon>
        <taxon>Betaproteobacteria</taxon>
        <taxon>Burkholderiales</taxon>
        <taxon>Burkholderiaceae</taxon>
        <taxon>Pandoraea</taxon>
    </lineage>
</organism>
<dbReference type="InterPro" id="IPR015421">
    <property type="entry name" value="PyrdxlP-dep_Trfase_major"/>
</dbReference>
<keyword evidence="11" id="KW-1185">Reference proteome</keyword>
<dbReference type="Pfam" id="PF01053">
    <property type="entry name" value="Cys_Met_Meta_PP"/>
    <property type="match status" value="1"/>
</dbReference>
<evidence type="ECO:0000256" key="2">
    <source>
        <dbReference type="ARBA" id="ARBA00009077"/>
    </source>
</evidence>
<dbReference type="NCBIfam" id="TIGR01324">
    <property type="entry name" value="cysta_beta_ly_B"/>
    <property type="match status" value="1"/>
</dbReference>
<dbReference type="InterPro" id="IPR006233">
    <property type="entry name" value="Cys_b_lyase_bac"/>
</dbReference>
<comment type="catalytic activity">
    <reaction evidence="7">
        <text>an S-substituted L-cysteine + H2O = a thiol + pyruvate + NH4(+)</text>
        <dbReference type="Rhea" id="RHEA:18121"/>
        <dbReference type="ChEBI" id="CHEBI:15361"/>
        <dbReference type="ChEBI" id="CHEBI:15377"/>
        <dbReference type="ChEBI" id="CHEBI:28938"/>
        <dbReference type="ChEBI" id="CHEBI:29256"/>
        <dbReference type="ChEBI" id="CHEBI:58717"/>
        <dbReference type="EC" id="4.4.1.13"/>
    </reaction>
</comment>
<dbReference type="Proteomes" id="UP000368474">
    <property type="component" value="Unassembled WGS sequence"/>
</dbReference>
<dbReference type="InterPro" id="IPR015424">
    <property type="entry name" value="PyrdxlP-dep_Trfase"/>
</dbReference>
<keyword evidence="4 10" id="KW-0456">Lyase</keyword>
<dbReference type="SUPFAM" id="SSF53383">
    <property type="entry name" value="PLP-dependent transferases"/>
    <property type="match status" value="1"/>
</dbReference>
<feature type="modified residue" description="N6-(pyridoxal phosphate)lysine" evidence="8">
    <location>
        <position position="240"/>
    </location>
</feature>
<gene>
    <name evidence="10" type="ORF">PMO31116_01555</name>
</gene>
<name>A0A5E4TQC8_9BURK</name>
<dbReference type="InterPro" id="IPR054542">
    <property type="entry name" value="Cys_met_metab_PP"/>
</dbReference>
<evidence type="ECO:0000256" key="5">
    <source>
        <dbReference type="ARBA" id="ARBA00046315"/>
    </source>
</evidence>
<dbReference type="Gene3D" id="3.40.640.10">
    <property type="entry name" value="Type I PLP-dependent aspartate aminotransferase-like (Major domain)"/>
    <property type="match status" value="1"/>
</dbReference>
<comment type="cofactor">
    <cofactor evidence="1 9">
        <name>pyridoxal 5'-phosphate</name>
        <dbReference type="ChEBI" id="CHEBI:597326"/>
    </cofactor>
</comment>
<evidence type="ECO:0000256" key="9">
    <source>
        <dbReference type="RuleBase" id="RU362118"/>
    </source>
</evidence>
<comment type="pathway">
    <text evidence="5">Amino-acid biosynthesis; L-methionine biosynthesis via de novo pathway; L-homocysteine from L-cystathionine: step 1/1.</text>
</comment>
<dbReference type="GO" id="GO:0019346">
    <property type="term" value="P:transsulfuration"/>
    <property type="evidence" value="ECO:0007669"/>
    <property type="project" value="InterPro"/>
</dbReference>
<evidence type="ECO:0000256" key="6">
    <source>
        <dbReference type="ARBA" id="ARBA00047517"/>
    </source>
</evidence>
<dbReference type="PROSITE" id="PS00868">
    <property type="entry name" value="CYS_MET_METAB_PP"/>
    <property type="match status" value="1"/>
</dbReference>
<sequence length="422" mass="45727">MGVRTVAVAHAPFRDSSILPVTPRPLTMSRQPSSQRLATRLIKGGTHTPVVGGHAVNPPVVRASTVLFDSMDDMNDARRRRGTERMFTYGARGNPTGFALEDVVAEMEGGYRTRLFPTGLAAISMVFLAYVRPGDHVLVSDCVYQPLRHFVETFLKPWGVHVTYFRADGSDAAEHMTARTKLIYVETPGSLVYEMCDIPALADLAHRHGAWLVADNTWGSGVQCRPLALGADISVMAATKYLSGHSDVMMGTVTTTQAVWPTLSTMADAQGVAVSPDDAYLVLRGIRTLAARLQMHERHALEVARWLETSPEVARVFCPALPTHPGHALWQRDCVGTNGLLSFEFANATTAQANRFVDSLALFGIGASWGGYESLATVVNVPGTRTCEDWSAAGPIVRLHVGLEDPQDLIDDMAAALTEVFG</sequence>
<dbReference type="Gene3D" id="3.90.1150.10">
    <property type="entry name" value="Aspartate Aminotransferase, domain 1"/>
    <property type="match status" value="1"/>
</dbReference>
<dbReference type="InterPro" id="IPR015422">
    <property type="entry name" value="PyrdxlP-dep_Trfase_small"/>
</dbReference>
<dbReference type="PANTHER" id="PTHR43500">
    <property type="entry name" value="CYSTATHIONINE BETA-LYASE-RELATED"/>
    <property type="match status" value="1"/>
</dbReference>
<dbReference type="FunFam" id="3.40.640.10:FF:000046">
    <property type="entry name" value="Cystathionine gamma-lyase"/>
    <property type="match status" value="1"/>
</dbReference>
<keyword evidence="3 8" id="KW-0663">Pyridoxal phosphate</keyword>
<dbReference type="PANTHER" id="PTHR43500:SF1">
    <property type="entry name" value="CYSTATHIONINE BETA-LYASE-RELATED"/>
    <property type="match status" value="1"/>
</dbReference>
<dbReference type="GO" id="GO:0047804">
    <property type="term" value="F:cysteine-S-conjugate beta-lyase activity"/>
    <property type="evidence" value="ECO:0007669"/>
    <property type="project" value="UniProtKB-EC"/>
</dbReference>
<proteinExistence type="inferred from homology"/>
<dbReference type="EMBL" id="CABPSD010000003">
    <property type="protein sequence ID" value="VVD90166.1"/>
    <property type="molecule type" value="Genomic_DNA"/>
</dbReference>
<comment type="catalytic activity">
    <reaction evidence="6">
        <text>L,L-cystathionine + H2O = L-homocysteine + pyruvate + NH4(+)</text>
        <dbReference type="Rhea" id="RHEA:13965"/>
        <dbReference type="ChEBI" id="CHEBI:15361"/>
        <dbReference type="ChEBI" id="CHEBI:15377"/>
        <dbReference type="ChEBI" id="CHEBI:28938"/>
        <dbReference type="ChEBI" id="CHEBI:58161"/>
        <dbReference type="ChEBI" id="CHEBI:58199"/>
    </reaction>
</comment>
<evidence type="ECO:0000256" key="7">
    <source>
        <dbReference type="ARBA" id="ARBA00047625"/>
    </source>
</evidence>
<evidence type="ECO:0000313" key="10">
    <source>
        <dbReference type="EMBL" id="VVD90166.1"/>
    </source>
</evidence>
<dbReference type="PIRSF" id="PIRSF001434">
    <property type="entry name" value="CGS"/>
    <property type="match status" value="1"/>
</dbReference>
<dbReference type="InterPro" id="IPR000277">
    <property type="entry name" value="Cys/Met-Metab_PyrdxlP-dep_enz"/>
</dbReference>
<evidence type="ECO:0000256" key="1">
    <source>
        <dbReference type="ARBA" id="ARBA00001933"/>
    </source>
</evidence>
<accession>A0A5E4TQC8</accession>
<protein>
    <submittedName>
        <fullName evidence="10">Cystathionine beta-lyase</fullName>
    </submittedName>
</protein>
<dbReference type="AlphaFoldDB" id="A0A5E4TQC8"/>
<comment type="similarity">
    <text evidence="2 9">Belongs to the trans-sulfuration enzymes family.</text>
</comment>
<evidence type="ECO:0000256" key="4">
    <source>
        <dbReference type="ARBA" id="ARBA00023239"/>
    </source>
</evidence>
<evidence type="ECO:0000313" key="11">
    <source>
        <dbReference type="Proteomes" id="UP000368474"/>
    </source>
</evidence>
<evidence type="ECO:0000256" key="3">
    <source>
        <dbReference type="ARBA" id="ARBA00022898"/>
    </source>
</evidence>
<dbReference type="GO" id="GO:0030170">
    <property type="term" value="F:pyridoxal phosphate binding"/>
    <property type="evidence" value="ECO:0007669"/>
    <property type="project" value="InterPro"/>
</dbReference>
<dbReference type="GO" id="GO:0019450">
    <property type="term" value="P:L-cysteine catabolic process to pyruvate"/>
    <property type="evidence" value="ECO:0007669"/>
    <property type="project" value="TreeGrafter"/>
</dbReference>
<reference evidence="10 11" key="1">
    <citation type="submission" date="2019-08" db="EMBL/GenBank/DDBJ databases">
        <authorList>
            <person name="Peeters C."/>
        </authorList>
    </citation>
    <scope>NUCLEOTIDE SEQUENCE [LARGE SCALE GENOMIC DNA]</scope>
    <source>
        <strain evidence="10 11">LMG 31116</strain>
    </source>
</reference>